<dbReference type="InterPro" id="IPR025597">
    <property type="entry name" value="DUF4345"/>
</dbReference>
<dbReference type="EMBL" id="CP136594">
    <property type="protein sequence ID" value="WOE74524.1"/>
    <property type="molecule type" value="Genomic_DNA"/>
</dbReference>
<feature type="transmembrane region" description="Helical" evidence="1">
    <location>
        <begin position="75"/>
        <end position="93"/>
    </location>
</feature>
<keyword evidence="1" id="KW-1133">Transmembrane helix</keyword>
<accession>A0AA97HZD8</accession>
<proteinExistence type="predicted"/>
<evidence type="ECO:0000313" key="3">
    <source>
        <dbReference type="Proteomes" id="UP001302429"/>
    </source>
</evidence>
<organism evidence="2 3">
    <name type="scientific">Alterisphingorhabdus coralli</name>
    <dbReference type="NCBI Taxonomy" id="3071408"/>
    <lineage>
        <taxon>Bacteria</taxon>
        <taxon>Pseudomonadati</taxon>
        <taxon>Pseudomonadota</taxon>
        <taxon>Alphaproteobacteria</taxon>
        <taxon>Sphingomonadales</taxon>
        <taxon>Sphingomonadaceae</taxon>
        <taxon>Alterisphingorhabdus (ex Yan et al. 2024)</taxon>
    </lineage>
</organism>
<dbReference type="Proteomes" id="UP001302429">
    <property type="component" value="Chromosome"/>
</dbReference>
<keyword evidence="3" id="KW-1185">Reference proteome</keyword>
<feature type="transmembrane region" description="Helical" evidence="1">
    <location>
        <begin position="50"/>
        <end position="68"/>
    </location>
</feature>
<keyword evidence="1" id="KW-0472">Membrane</keyword>
<feature type="transmembrane region" description="Helical" evidence="1">
    <location>
        <begin position="105"/>
        <end position="126"/>
    </location>
</feature>
<evidence type="ECO:0000313" key="2">
    <source>
        <dbReference type="EMBL" id="WOE74524.1"/>
    </source>
</evidence>
<sequence length="142" mass="14829">MRYIITRSALGVSGVILAVIGSSIMAAPRLFLATSEVIVEQDAGLMSEVTAPSGMLIITGAFMLLGAINLQFSRLGLVLGAIVYGSYGVSRFVSMYLHGMPSDSLMIVAYFELGVAAMLAVLNFAAPLSTAASVHGHFEPEG</sequence>
<dbReference type="RefSeq" id="WP_317080780.1">
    <property type="nucleotide sequence ID" value="NZ_CP136594.1"/>
</dbReference>
<dbReference type="KEGG" id="acoa:RB602_11790"/>
<evidence type="ECO:0000256" key="1">
    <source>
        <dbReference type="SAM" id="Phobius"/>
    </source>
</evidence>
<dbReference type="AlphaFoldDB" id="A0AA97HZD8"/>
<reference evidence="2 3" key="1">
    <citation type="submission" date="2023-10" db="EMBL/GenBank/DDBJ databases">
        <title>Complete genome sequence of a Sphingomonadaceae bacterium.</title>
        <authorList>
            <person name="Yan C."/>
        </authorList>
    </citation>
    <scope>NUCLEOTIDE SEQUENCE [LARGE SCALE GENOMIC DNA]</scope>
    <source>
        <strain evidence="2 3">SCSIO 66989</strain>
    </source>
</reference>
<protein>
    <submittedName>
        <fullName evidence="2">DUF4345 domain-containing protein</fullName>
    </submittedName>
</protein>
<name>A0AA97HZD8_9SPHN</name>
<keyword evidence="1" id="KW-0812">Transmembrane</keyword>
<gene>
    <name evidence="2" type="ORF">RB602_11790</name>
</gene>
<dbReference type="Pfam" id="PF14248">
    <property type="entry name" value="DUF4345"/>
    <property type="match status" value="1"/>
</dbReference>